<dbReference type="Proteomes" id="UP000831701">
    <property type="component" value="Chromosome 21"/>
</dbReference>
<proteinExistence type="predicted"/>
<feature type="non-terminal residue" evidence="1">
    <location>
        <position position="71"/>
    </location>
</feature>
<comment type="caution">
    <text evidence="1">The sequence shown here is derived from an EMBL/GenBank/DDBJ whole genome shotgun (WGS) entry which is preliminary data.</text>
</comment>
<evidence type="ECO:0000313" key="2">
    <source>
        <dbReference type="Proteomes" id="UP000831701"/>
    </source>
</evidence>
<accession>A0ACB8VI11</accession>
<dbReference type="EMBL" id="CM041551">
    <property type="protein sequence ID" value="KAI3355059.1"/>
    <property type="molecule type" value="Genomic_DNA"/>
</dbReference>
<evidence type="ECO:0000313" key="1">
    <source>
        <dbReference type="EMBL" id="KAI3355059.1"/>
    </source>
</evidence>
<sequence length="71" mass="8118">MHGLFFLRSSVQINAEKTKELVVDFHRRSHSPPAPLNSQGTDIHILKSYKYTVVHLNSNLDWTDNTDALVN</sequence>
<reference evidence="1" key="1">
    <citation type="submission" date="2022-04" db="EMBL/GenBank/DDBJ databases">
        <title>Jade perch genome.</title>
        <authorList>
            <person name="Chao B."/>
        </authorList>
    </citation>
    <scope>NUCLEOTIDE SEQUENCE</scope>
    <source>
        <strain evidence="1">CB-2022</strain>
    </source>
</reference>
<keyword evidence="2" id="KW-1185">Reference proteome</keyword>
<name>A0ACB8VI11_9TELE</name>
<organism evidence="1 2">
    <name type="scientific">Scortum barcoo</name>
    <name type="common">barcoo grunter</name>
    <dbReference type="NCBI Taxonomy" id="214431"/>
    <lineage>
        <taxon>Eukaryota</taxon>
        <taxon>Metazoa</taxon>
        <taxon>Chordata</taxon>
        <taxon>Craniata</taxon>
        <taxon>Vertebrata</taxon>
        <taxon>Euteleostomi</taxon>
        <taxon>Actinopterygii</taxon>
        <taxon>Neopterygii</taxon>
        <taxon>Teleostei</taxon>
        <taxon>Neoteleostei</taxon>
        <taxon>Acanthomorphata</taxon>
        <taxon>Eupercaria</taxon>
        <taxon>Centrarchiformes</taxon>
        <taxon>Terapontoidei</taxon>
        <taxon>Terapontidae</taxon>
        <taxon>Scortum</taxon>
    </lineage>
</organism>
<gene>
    <name evidence="1" type="ORF">L3Q82_017935</name>
</gene>
<protein>
    <submittedName>
        <fullName evidence="1">Uncharacterized protein</fullName>
    </submittedName>
</protein>